<dbReference type="InterPro" id="IPR036412">
    <property type="entry name" value="HAD-like_sf"/>
</dbReference>
<comment type="similarity">
    <text evidence="7">Belongs to the gmhB family.</text>
</comment>
<dbReference type="GO" id="GO:0005737">
    <property type="term" value="C:cytoplasm"/>
    <property type="evidence" value="ECO:0007669"/>
    <property type="project" value="UniProtKB-SubCell"/>
</dbReference>
<name>A0A7J5U5V0_9BACT</name>
<gene>
    <name evidence="11" type="ORF">F5984_04650</name>
</gene>
<dbReference type="NCBIfam" id="TIGR01662">
    <property type="entry name" value="HAD-SF-IIIA"/>
    <property type="match status" value="1"/>
</dbReference>
<comment type="caution">
    <text evidence="11">The sequence shown here is derived from an EMBL/GenBank/DDBJ whole genome shotgun (WGS) entry which is preliminary data.</text>
</comment>
<evidence type="ECO:0000256" key="8">
    <source>
        <dbReference type="PIRSR" id="PIRSR004682-1"/>
    </source>
</evidence>
<comment type="cofactor">
    <cofactor evidence="10">
        <name>Mg(2+)</name>
        <dbReference type="ChEBI" id="CHEBI:18420"/>
    </cofactor>
</comment>
<feature type="site" description="Stabilizes the phosphoryl group" evidence="9">
    <location>
        <position position="104"/>
    </location>
</feature>
<evidence type="ECO:0000313" key="12">
    <source>
        <dbReference type="Proteomes" id="UP000488299"/>
    </source>
</evidence>
<evidence type="ECO:0000313" key="11">
    <source>
        <dbReference type="EMBL" id="KAB7733222.1"/>
    </source>
</evidence>
<dbReference type="PANTHER" id="PTHR42891">
    <property type="entry name" value="D-GLYCERO-BETA-D-MANNO-HEPTOSE-1,7-BISPHOSPHATE 7-PHOSPHATASE"/>
    <property type="match status" value="1"/>
</dbReference>
<keyword evidence="5 7" id="KW-0119">Carbohydrate metabolism</keyword>
<evidence type="ECO:0000256" key="10">
    <source>
        <dbReference type="PIRSR" id="PIRSR004682-4"/>
    </source>
</evidence>
<evidence type="ECO:0000256" key="9">
    <source>
        <dbReference type="PIRSR" id="PIRSR004682-3"/>
    </source>
</evidence>
<dbReference type="InterPro" id="IPR006543">
    <property type="entry name" value="Histidinol-phos"/>
</dbReference>
<organism evidence="11 12">
    <name type="scientific">Rudanella paleaurantiibacter</name>
    <dbReference type="NCBI Taxonomy" id="2614655"/>
    <lineage>
        <taxon>Bacteria</taxon>
        <taxon>Pseudomonadati</taxon>
        <taxon>Bacteroidota</taxon>
        <taxon>Cytophagia</taxon>
        <taxon>Cytophagales</taxon>
        <taxon>Cytophagaceae</taxon>
        <taxon>Rudanella</taxon>
    </lineage>
</organism>
<dbReference type="GO" id="GO:0016791">
    <property type="term" value="F:phosphatase activity"/>
    <property type="evidence" value="ECO:0007669"/>
    <property type="project" value="InterPro"/>
</dbReference>
<dbReference type="InterPro" id="IPR004446">
    <property type="entry name" value="Heptose_bisP_phosphatase"/>
</dbReference>
<keyword evidence="2 7" id="KW-0963">Cytoplasm</keyword>
<feature type="binding site" evidence="10">
    <location>
        <position position="100"/>
    </location>
    <ligand>
        <name>Zn(2+)</name>
        <dbReference type="ChEBI" id="CHEBI:29105"/>
    </ligand>
</feature>
<proteinExistence type="inferred from homology"/>
<evidence type="ECO:0000256" key="4">
    <source>
        <dbReference type="ARBA" id="ARBA00022801"/>
    </source>
</evidence>
<dbReference type="RefSeq" id="WP_152123061.1">
    <property type="nucleotide sequence ID" value="NZ_WELI01000001.1"/>
</dbReference>
<keyword evidence="4 7" id="KW-0378">Hydrolase</keyword>
<evidence type="ECO:0000256" key="2">
    <source>
        <dbReference type="ARBA" id="ARBA00022490"/>
    </source>
</evidence>
<feature type="binding site" evidence="10">
    <location>
        <position position="129"/>
    </location>
    <ligand>
        <name>Mg(2+)</name>
        <dbReference type="ChEBI" id="CHEBI:18420"/>
    </ligand>
</feature>
<evidence type="ECO:0000256" key="3">
    <source>
        <dbReference type="ARBA" id="ARBA00022723"/>
    </source>
</evidence>
<feature type="binding site" evidence="10">
    <location>
        <position position="8"/>
    </location>
    <ligand>
        <name>Mg(2+)</name>
        <dbReference type="ChEBI" id="CHEBI:18420"/>
    </ligand>
</feature>
<feature type="site" description="Stabilizes the phosphoryl group" evidence="9">
    <location>
        <position position="50"/>
    </location>
</feature>
<keyword evidence="3 10" id="KW-0479">Metal-binding</keyword>
<evidence type="ECO:0000256" key="5">
    <source>
        <dbReference type="ARBA" id="ARBA00023277"/>
    </source>
</evidence>
<feature type="active site" description="Proton donor" evidence="8">
    <location>
        <position position="10"/>
    </location>
</feature>
<dbReference type="Pfam" id="PF13242">
    <property type="entry name" value="Hydrolase_like"/>
    <property type="match status" value="1"/>
</dbReference>
<protein>
    <recommendedName>
        <fullName evidence="6 7">D,D-heptose 1,7-bisphosphate phosphatase</fullName>
        <ecNumber evidence="7">3.1.3.-</ecNumber>
    </recommendedName>
</protein>
<dbReference type="EMBL" id="WELI01000001">
    <property type="protein sequence ID" value="KAB7733222.1"/>
    <property type="molecule type" value="Genomic_DNA"/>
</dbReference>
<dbReference type="InterPro" id="IPR006549">
    <property type="entry name" value="HAD-SF_hydro_IIIA"/>
</dbReference>
<feature type="active site" description="Nucleophile" evidence="8">
    <location>
        <position position="8"/>
    </location>
</feature>
<dbReference type="InterPro" id="IPR023214">
    <property type="entry name" value="HAD_sf"/>
</dbReference>
<dbReference type="Proteomes" id="UP000488299">
    <property type="component" value="Unassembled WGS sequence"/>
</dbReference>
<reference evidence="11 12" key="1">
    <citation type="submission" date="2019-10" db="EMBL/GenBank/DDBJ databases">
        <title>Rudanella paleaurantiibacter sp. nov., isolated from sludge.</title>
        <authorList>
            <person name="Xu S.Q."/>
        </authorList>
    </citation>
    <scope>NUCLEOTIDE SEQUENCE [LARGE SCALE GENOMIC DNA]</scope>
    <source>
        <strain evidence="11 12">HX-22-17</strain>
    </source>
</reference>
<feature type="site" description="Contributes to substrate recognition" evidence="9">
    <location>
        <position position="103"/>
    </location>
</feature>
<comment type="cofactor">
    <cofactor evidence="10">
        <name>Zn(2+)</name>
        <dbReference type="ChEBI" id="CHEBI:29105"/>
    </cofactor>
</comment>
<evidence type="ECO:0000256" key="7">
    <source>
        <dbReference type="PIRNR" id="PIRNR004682"/>
    </source>
</evidence>
<keyword evidence="10" id="KW-0862">Zinc</keyword>
<feature type="binding site" evidence="10">
    <location>
        <position position="91"/>
    </location>
    <ligand>
        <name>Zn(2+)</name>
        <dbReference type="ChEBI" id="CHEBI:29105"/>
    </ligand>
</feature>
<dbReference type="AlphaFoldDB" id="A0A7J5U5V0"/>
<feature type="binding site" evidence="10">
    <location>
        <position position="89"/>
    </location>
    <ligand>
        <name>Zn(2+)</name>
        <dbReference type="ChEBI" id="CHEBI:29105"/>
    </ligand>
</feature>
<feature type="binding site" evidence="10">
    <location>
        <position position="10"/>
    </location>
    <ligand>
        <name>Mg(2+)</name>
        <dbReference type="ChEBI" id="CHEBI:18420"/>
    </ligand>
</feature>
<keyword evidence="12" id="KW-1185">Reference proteome</keyword>
<evidence type="ECO:0000256" key="1">
    <source>
        <dbReference type="ARBA" id="ARBA00004496"/>
    </source>
</evidence>
<dbReference type="Gene3D" id="3.40.50.1000">
    <property type="entry name" value="HAD superfamily/HAD-like"/>
    <property type="match status" value="1"/>
</dbReference>
<dbReference type="GO" id="GO:0046872">
    <property type="term" value="F:metal ion binding"/>
    <property type="evidence" value="ECO:0007669"/>
    <property type="project" value="UniProtKB-KW"/>
</dbReference>
<dbReference type="NCBIfam" id="TIGR01656">
    <property type="entry name" value="Histidinol-ppas"/>
    <property type="match status" value="1"/>
</dbReference>
<dbReference type="PANTHER" id="PTHR42891:SF1">
    <property type="entry name" value="D-GLYCERO-BETA-D-MANNO-HEPTOSE-1,7-BISPHOSPHATE 7-PHOSPHATASE"/>
    <property type="match status" value="1"/>
</dbReference>
<dbReference type="CDD" id="cd07503">
    <property type="entry name" value="HAD_HisB-N"/>
    <property type="match status" value="1"/>
</dbReference>
<keyword evidence="10" id="KW-0460">Magnesium</keyword>
<dbReference type="PIRSF" id="PIRSF004682">
    <property type="entry name" value="GmhB"/>
    <property type="match status" value="1"/>
</dbReference>
<dbReference type="GO" id="GO:0005975">
    <property type="term" value="P:carbohydrate metabolic process"/>
    <property type="evidence" value="ECO:0007669"/>
    <property type="project" value="InterPro"/>
</dbReference>
<feature type="binding site" evidence="10">
    <location>
        <position position="102"/>
    </location>
    <ligand>
        <name>Zn(2+)</name>
        <dbReference type="ChEBI" id="CHEBI:29105"/>
    </ligand>
</feature>
<dbReference type="SUPFAM" id="SSF56784">
    <property type="entry name" value="HAD-like"/>
    <property type="match status" value="1"/>
</dbReference>
<accession>A0A7J5U5V0</accession>
<dbReference type="EC" id="3.1.3.-" evidence="7"/>
<sequence>MNKAIFLDKDGTLIVDVPYNVDPNRITFYPDAVGALRTLQTAGYRLVVVSNQSGVARGYFAESALTAVWQRLADEVAPAGVVFDGFYYCPHHAPDAEPGCNCRKPQPGMLRQAANELAIDLSASWMVGDILNDVEAGNRAGCRTVLVDRGHETEWLAGPYRTPTVRVSSLQEAAGQILRYQPTSQPLL</sequence>
<evidence type="ECO:0000256" key="6">
    <source>
        <dbReference type="ARBA" id="ARBA00031828"/>
    </source>
</evidence>
<comment type="subcellular location">
    <subcellularLocation>
        <location evidence="1 7">Cytoplasm</location>
    </subcellularLocation>
</comment>